<evidence type="ECO:0000256" key="5">
    <source>
        <dbReference type="SAM" id="MobiDB-lite"/>
    </source>
</evidence>
<evidence type="ECO:0000313" key="6">
    <source>
        <dbReference type="EMBL" id="ELK29116.1"/>
    </source>
</evidence>
<protein>
    <recommendedName>
        <fullName evidence="4">40S ribosomal protein S24</fullName>
    </recommendedName>
</protein>
<dbReference type="GO" id="GO:0044391">
    <property type="term" value="C:ribosomal subunit"/>
    <property type="evidence" value="ECO:0007669"/>
    <property type="project" value="UniProtKB-ARBA"/>
</dbReference>
<dbReference type="PROSITE" id="PS00529">
    <property type="entry name" value="RIBOSOMAL_S24E"/>
    <property type="match status" value="1"/>
</dbReference>
<dbReference type="InterPro" id="IPR001976">
    <property type="entry name" value="Ribosomal_eS24"/>
</dbReference>
<dbReference type="GO" id="GO:0003735">
    <property type="term" value="F:structural constituent of ribosome"/>
    <property type="evidence" value="ECO:0007669"/>
    <property type="project" value="InterPro"/>
</dbReference>
<dbReference type="PANTHER" id="PTHR10496">
    <property type="entry name" value="40S RIBOSOMAL PROTEIN S24"/>
    <property type="match status" value="1"/>
</dbReference>
<evidence type="ECO:0000313" key="7">
    <source>
        <dbReference type="Proteomes" id="UP000010556"/>
    </source>
</evidence>
<dbReference type="Gene3D" id="3.30.70.3370">
    <property type="match status" value="1"/>
</dbReference>
<dbReference type="Pfam" id="PF01282">
    <property type="entry name" value="Ribosomal_S24e"/>
    <property type="match status" value="1"/>
</dbReference>
<name>L5LSP6_MYODS</name>
<feature type="region of interest" description="Disordered" evidence="5">
    <location>
        <begin position="151"/>
        <end position="173"/>
    </location>
</feature>
<feature type="compositionally biased region" description="Basic residues" evidence="5">
    <location>
        <begin position="106"/>
        <end position="124"/>
    </location>
</feature>
<evidence type="ECO:0000256" key="4">
    <source>
        <dbReference type="RuleBase" id="RU004383"/>
    </source>
</evidence>
<evidence type="ECO:0000256" key="1">
    <source>
        <dbReference type="ARBA" id="ARBA00009680"/>
    </source>
</evidence>
<reference evidence="7" key="1">
    <citation type="journal article" date="2013" name="Science">
        <title>Comparative analysis of bat genomes provides insight into the evolution of flight and immunity.</title>
        <authorList>
            <person name="Zhang G."/>
            <person name="Cowled C."/>
            <person name="Shi Z."/>
            <person name="Huang Z."/>
            <person name="Bishop-Lilly K.A."/>
            <person name="Fang X."/>
            <person name="Wynne J.W."/>
            <person name="Xiong Z."/>
            <person name="Baker M.L."/>
            <person name="Zhao W."/>
            <person name="Tachedjian M."/>
            <person name="Zhu Y."/>
            <person name="Zhou P."/>
            <person name="Jiang X."/>
            <person name="Ng J."/>
            <person name="Yang L."/>
            <person name="Wu L."/>
            <person name="Xiao J."/>
            <person name="Feng Y."/>
            <person name="Chen Y."/>
            <person name="Sun X."/>
            <person name="Zhang Y."/>
            <person name="Marsh G.A."/>
            <person name="Crameri G."/>
            <person name="Broder C.C."/>
            <person name="Frey K.G."/>
            <person name="Wang L.F."/>
            <person name="Wang J."/>
        </authorList>
    </citation>
    <scope>NUCLEOTIDE SEQUENCE [LARGE SCALE GENOMIC DNA]</scope>
</reference>
<comment type="similarity">
    <text evidence="1 4">Belongs to the eukaryotic ribosomal protein eS24 family.</text>
</comment>
<keyword evidence="7" id="KW-1185">Reference proteome</keyword>
<organism evidence="6 7">
    <name type="scientific">Myotis davidii</name>
    <name type="common">David's myotis</name>
    <dbReference type="NCBI Taxonomy" id="225400"/>
    <lineage>
        <taxon>Eukaryota</taxon>
        <taxon>Metazoa</taxon>
        <taxon>Chordata</taxon>
        <taxon>Craniata</taxon>
        <taxon>Vertebrata</taxon>
        <taxon>Euteleostomi</taxon>
        <taxon>Mammalia</taxon>
        <taxon>Eutheria</taxon>
        <taxon>Laurasiatheria</taxon>
        <taxon>Chiroptera</taxon>
        <taxon>Yangochiroptera</taxon>
        <taxon>Vespertilionidae</taxon>
        <taxon>Myotis</taxon>
    </lineage>
</organism>
<keyword evidence="2 6" id="KW-0689">Ribosomal protein</keyword>
<dbReference type="eggNOG" id="KOG3424">
    <property type="taxonomic scope" value="Eukaryota"/>
</dbReference>
<keyword evidence="3" id="KW-0687">Ribonucleoprotein</keyword>
<dbReference type="InterPro" id="IPR012678">
    <property type="entry name" value="Ribosomal_uL23/eL15/eS24_sf"/>
</dbReference>
<dbReference type="InterPro" id="IPR018098">
    <property type="entry name" value="Ribosomal_eS24_CS"/>
</dbReference>
<dbReference type="AlphaFoldDB" id="L5LSP6"/>
<evidence type="ECO:0000256" key="2">
    <source>
        <dbReference type="ARBA" id="ARBA00022980"/>
    </source>
</evidence>
<dbReference type="EMBL" id="KB108369">
    <property type="protein sequence ID" value="ELK29116.1"/>
    <property type="molecule type" value="Genomic_DNA"/>
</dbReference>
<proteinExistence type="inferred from homology"/>
<accession>L5LSP6</accession>
<dbReference type="InterPro" id="IPR053709">
    <property type="entry name" value="eRP_eS24_sf"/>
</dbReference>
<dbReference type="Proteomes" id="UP000010556">
    <property type="component" value="Unassembled WGS sequence"/>
</dbReference>
<sequence>MATIMGATVPPWTKKPMTHRRLQRKQMVIGVLHLGMATVPTAEIRGELAKRYAITADVIFVFGFRTHFGGGKTTGFGMIYDSLAYARKNELKRGPAGHGLSEKASRKPRKERKSRMKKGRRTAKAHVGVAKRSEDLQCFYPWHDPEALAPKNLPRVADAGPDETWVPGTMGPL</sequence>
<evidence type="ECO:0000256" key="3">
    <source>
        <dbReference type="ARBA" id="ARBA00023274"/>
    </source>
</evidence>
<dbReference type="GO" id="GO:0006412">
    <property type="term" value="P:translation"/>
    <property type="evidence" value="ECO:0007669"/>
    <property type="project" value="InterPro"/>
</dbReference>
<feature type="region of interest" description="Disordered" evidence="5">
    <location>
        <begin position="94"/>
        <end position="127"/>
    </location>
</feature>
<gene>
    <name evidence="6" type="ORF">MDA_GLEAN10012039</name>
</gene>
<dbReference type="SUPFAM" id="SSF54189">
    <property type="entry name" value="Ribosomal proteins S24e, L23 and L15e"/>
    <property type="match status" value="1"/>
</dbReference>